<comment type="subcellular location">
    <subcellularLocation>
        <location evidence="1 4">Bacterial flagellum basal body</location>
    </subcellularLocation>
</comment>
<keyword evidence="7" id="KW-1185">Reference proteome</keyword>
<evidence type="ECO:0000256" key="4">
    <source>
        <dbReference type="HAMAP-Rule" id="MF_00724"/>
    </source>
</evidence>
<organism evidence="6 7">
    <name type="scientific">Paenibacillus radicis</name>
    <name type="common">ex Gao et al. 2016</name>
    <dbReference type="NCBI Taxonomy" id="1737354"/>
    <lineage>
        <taxon>Bacteria</taxon>
        <taxon>Bacillati</taxon>
        <taxon>Bacillota</taxon>
        <taxon>Bacilli</taxon>
        <taxon>Bacillales</taxon>
        <taxon>Paenibacillaceae</taxon>
        <taxon>Paenibacillus</taxon>
    </lineage>
</organism>
<dbReference type="NCBIfam" id="TIGR00205">
    <property type="entry name" value="fliE"/>
    <property type="match status" value="1"/>
</dbReference>
<proteinExistence type="inferred from homology"/>
<dbReference type="GO" id="GO:0009425">
    <property type="term" value="C:bacterial-type flagellum basal body"/>
    <property type="evidence" value="ECO:0007669"/>
    <property type="project" value="UniProtKB-SubCell"/>
</dbReference>
<evidence type="ECO:0000256" key="3">
    <source>
        <dbReference type="ARBA" id="ARBA00023143"/>
    </source>
</evidence>
<keyword evidence="6" id="KW-0969">Cilium</keyword>
<dbReference type="GO" id="GO:0071973">
    <property type="term" value="P:bacterial-type flagellum-dependent cell motility"/>
    <property type="evidence" value="ECO:0007669"/>
    <property type="project" value="InterPro"/>
</dbReference>
<name>A0A917M6N8_9BACL</name>
<dbReference type="RefSeq" id="WP_188891208.1">
    <property type="nucleotide sequence ID" value="NZ_BMHY01000009.1"/>
</dbReference>
<dbReference type="GO" id="GO:0003774">
    <property type="term" value="F:cytoskeletal motor activity"/>
    <property type="evidence" value="ECO:0007669"/>
    <property type="project" value="InterPro"/>
</dbReference>
<keyword evidence="6" id="KW-0282">Flagellum</keyword>
<dbReference type="Proteomes" id="UP000600247">
    <property type="component" value="Unassembled WGS sequence"/>
</dbReference>
<dbReference type="PANTHER" id="PTHR34653:SF1">
    <property type="entry name" value="FLAGELLAR HOOK-BASAL BODY COMPLEX PROTEIN FLIE"/>
    <property type="match status" value="1"/>
</dbReference>
<dbReference type="Pfam" id="PF02049">
    <property type="entry name" value="FliE"/>
    <property type="match status" value="1"/>
</dbReference>
<comment type="similarity">
    <text evidence="2 4">Belongs to the FliE family.</text>
</comment>
<dbReference type="GO" id="GO:0005198">
    <property type="term" value="F:structural molecule activity"/>
    <property type="evidence" value="ECO:0007669"/>
    <property type="project" value="UniProtKB-UniRule"/>
</dbReference>
<dbReference type="EMBL" id="BMHY01000009">
    <property type="protein sequence ID" value="GGG80831.1"/>
    <property type="molecule type" value="Genomic_DNA"/>
</dbReference>
<dbReference type="PANTHER" id="PTHR34653">
    <property type="match status" value="1"/>
</dbReference>
<evidence type="ECO:0000313" key="6">
    <source>
        <dbReference type="EMBL" id="GGG80831.1"/>
    </source>
</evidence>
<evidence type="ECO:0000256" key="5">
    <source>
        <dbReference type="NCBIfam" id="TIGR00205"/>
    </source>
</evidence>
<dbReference type="PRINTS" id="PR01006">
    <property type="entry name" value="FLGHOOKFLIE"/>
</dbReference>
<evidence type="ECO:0000256" key="2">
    <source>
        <dbReference type="ARBA" id="ARBA00009272"/>
    </source>
</evidence>
<protein>
    <recommendedName>
        <fullName evidence="4 5">Flagellar hook-basal body complex protein FliE</fullName>
    </recommendedName>
</protein>
<keyword evidence="6" id="KW-0966">Cell projection</keyword>
<evidence type="ECO:0000313" key="7">
    <source>
        <dbReference type="Proteomes" id="UP000600247"/>
    </source>
</evidence>
<dbReference type="HAMAP" id="MF_00724">
    <property type="entry name" value="FliE"/>
    <property type="match status" value="1"/>
</dbReference>
<comment type="caution">
    <text evidence="6">The sequence shown here is derived from an EMBL/GenBank/DDBJ whole genome shotgun (WGS) entry which is preliminary data.</text>
</comment>
<keyword evidence="3 4" id="KW-0975">Bacterial flagellum</keyword>
<dbReference type="InterPro" id="IPR001624">
    <property type="entry name" value="FliE"/>
</dbReference>
<sequence length="104" mass="11597">MIQPLQLNQVQPASASKLLEAAQPKQATPAELTQSFGQYLQQAIDGVDSQIKNVHNMNDKFLIGEVDVSQVLVASEQAQLSLQLTSQIRNKMIEAYQEIMRMQV</sequence>
<accession>A0A917M6N8</accession>
<dbReference type="AlphaFoldDB" id="A0A917M6N8"/>
<evidence type="ECO:0000256" key="1">
    <source>
        <dbReference type="ARBA" id="ARBA00004117"/>
    </source>
</evidence>
<reference evidence="6 7" key="1">
    <citation type="journal article" date="2014" name="Int. J. Syst. Evol. Microbiol.">
        <title>Complete genome sequence of Corynebacterium casei LMG S-19264T (=DSM 44701T), isolated from a smear-ripened cheese.</title>
        <authorList>
            <consortium name="US DOE Joint Genome Institute (JGI-PGF)"/>
            <person name="Walter F."/>
            <person name="Albersmeier A."/>
            <person name="Kalinowski J."/>
            <person name="Ruckert C."/>
        </authorList>
    </citation>
    <scope>NUCLEOTIDE SEQUENCE [LARGE SCALE GENOMIC DNA]</scope>
    <source>
        <strain evidence="6 7">CGMCC 1.15286</strain>
    </source>
</reference>
<gene>
    <name evidence="4 6" type="primary">fliE</name>
    <name evidence="6" type="ORF">GCM10010918_42510</name>
</gene>